<evidence type="ECO:0000259" key="12">
    <source>
        <dbReference type="PROSITE" id="PS51387"/>
    </source>
</evidence>
<dbReference type="GO" id="GO:0003885">
    <property type="term" value="F:D-arabinono-1,4-lactone oxidase activity"/>
    <property type="evidence" value="ECO:0007669"/>
    <property type="project" value="UniProtKB-UniRule"/>
</dbReference>
<evidence type="ECO:0000256" key="10">
    <source>
        <dbReference type="ARBA" id="ARBA00033418"/>
    </source>
</evidence>
<dbReference type="InterPro" id="IPR006094">
    <property type="entry name" value="Oxid_FAD_bind_N"/>
</dbReference>
<comment type="pathway">
    <text evidence="3 11">Cofactor biosynthesis; D-erythroascorbate biosynthesis; dehydro-D-arabinono-1,4-lactone from D-arabinose: step 2/2.</text>
</comment>
<dbReference type="Gene3D" id="1.10.45.10">
    <property type="entry name" value="Vanillyl-alcohol Oxidase, Chain A, domain 4"/>
    <property type="match status" value="1"/>
</dbReference>
<dbReference type="Pfam" id="PF01565">
    <property type="entry name" value="FAD_binding_4"/>
    <property type="match status" value="1"/>
</dbReference>
<comment type="cofactor">
    <cofactor evidence="1 11">
        <name>FAD</name>
        <dbReference type="ChEBI" id="CHEBI:57692"/>
    </cofactor>
</comment>
<dbReference type="GO" id="GO:0031966">
    <property type="term" value="C:mitochondrial membrane"/>
    <property type="evidence" value="ECO:0007669"/>
    <property type="project" value="UniProtKB-SubCell"/>
</dbReference>
<dbReference type="OrthoDB" id="610608at2759"/>
<comment type="catalytic activity">
    <reaction evidence="11">
        <text>D-arabinono-1,4-lactone + O2 = dehydro-D-arabinono-1,4-lactone + H2O2 + H(+)</text>
        <dbReference type="Rhea" id="RHEA:23756"/>
        <dbReference type="ChEBI" id="CHEBI:15378"/>
        <dbReference type="ChEBI" id="CHEBI:15379"/>
        <dbReference type="ChEBI" id="CHEBI:16240"/>
        <dbReference type="ChEBI" id="CHEBI:16292"/>
        <dbReference type="ChEBI" id="CHEBI:58277"/>
        <dbReference type="EC" id="1.1.3.37"/>
    </reaction>
</comment>
<dbReference type="Pfam" id="PF04030">
    <property type="entry name" value="ALO"/>
    <property type="match status" value="1"/>
</dbReference>
<comment type="subcellular location">
    <subcellularLocation>
        <location evidence="2">Membrane</location>
    </subcellularLocation>
    <subcellularLocation>
        <location evidence="11">Mitochondrion membrane</location>
    </subcellularLocation>
</comment>
<dbReference type="GO" id="GO:0071949">
    <property type="term" value="F:FAD binding"/>
    <property type="evidence" value="ECO:0007669"/>
    <property type="project" value="UniProtKB-UniRule"/>
</dbReference>
<keyword evidence="9" id="KW-0472">Membrane</keyword>
<dbReference type="Gene3D" id="3.30.465.10">
    <property type="match status" value="1"/>
</dbReference>
<evidence type="ECO:0000256" key="5">
    <source>
        <dbReference type="ARBA" id="ARBA00013136"/>
    </source>
</evidence>
<comment type="caution">
    <text evidence="13">The sequence shown here is derived from an EMBL/GenBank/DDBJ whole genome shotgun (WGS) entry which is preliminary data.</text>
</comment>
<keyword evidence="11" id="KW-0496">Mitochondrion</keyword>
<keyword evidence="7 11" id="KW-0274">FAD</keyword>
<dbReference type="EC" id="1.1.3.37" evidence="5 11"/>
<evidence type="ECO:0000256" key="2">
    <source>
        <dbReference type="ARBA" id="ARBA00004370"/>
    </source>
</evidence>
<dbReference type="InterPro" id="IPR010031">
    <property type="entry name" value="FAD_lactone_oxidase-like"/>
</dbReference>
<dbReference type="SUPFAM" id="SSF56176">
    <property type="entry name" value="FAD-binding/transporter-associated domain-like"/>
    <property type="match status" value="1"/>
</dbReference>
<evidence type="ECO:0000313" key="13">
    <source>
        <dbReference type="EMBL" id="TPX35928.1"/>
    </source>
</evidence>
<comment type="similarity">
    <text evidence="4 11">Belongs to the oxygen-dependent FAD-linked oxidoreductase family.</text>
</comment>
<evidence type="ECO:0000256" key="3">
    <source>
        <dbReference type="ARBA" id="ARBA00005083"/>
    </source>
</evidence>
<dbReference type="Gene3D" id="3.30.43.10">
    <property type="entry name" value="Uridine Diphospho-n-acetylenolpyruvylglucosamine Reductase, domain 2"/>
    <property type="match status" value="1"/>
</dbReference>
<dbReference type="InterPro" id="IPR016166">
    <property type="entry name" value="FAD-bd_PCMH"/>
</dbReference>
<dbReference type="GeneID" id="42002974"/>
<dbReference type="InterPro" id="IPR016167">
    <property type="entry name" value="FAD-bd_PCMH_sub1"/>
</dbReference>
<keyword evidence="6 11" id="KW-0285">Flavoprotein</keyword>
<evidence type="ECO:0000256" key="11">
    <source>
        <dbReference type="RuleBase" id="RU367158"/>
    </source>
</evidence>
<accession>A0A507C998</accession>
<dbReference type="NCBIfam" id="TIGR01679">
    <property type="entry name" value="bact_FAD_ox"/>
    <property type="match status" value="1"/>
</dbReference>
<dbReference type="InterPro" id="IPR036318">
    <property type="entry name" value="FAD-bd_PCMH-like_sf"/>
</dbReference>
<dbReference type="PROSITE" id="PS51387">
    <property type="entry name" value="FAD_PCMH"/>
    <property type="match status" value="1"/>
</dbReference>
<evidence type="ECO:0000256" key="9">
    <source>
        <dbReference type="ARBA" id="ARBA00023136"/>
    </source>
</evidence>
<dbReference type="InterPro" id="IPR016169">
    <property type="entry name" value="FAD-bd_PCMH_sub2"/>
</dbReference>
<gene>
    <name evidence="13" type="ORF">SmJEL517_g01749</name>
</gene>
<dbReference type="PANTHER" id="PTHR43762:SF1">
    <property type="entry name" value="D-ARABINONO-1,4-LACTONE OXIDASE"/>
    <property type="match status" value="1"/>
</dbReference>
<protein>
    <recommendedName>
        <fullName evidence="5 11">D-arabinono-1,4-lactone oxidase</fullName>
        <shortName evidence="11">ALO</shortName>
        <ecNumber evidence="5 11">1.1.3.37</ecNumber>
    </recommendedName>
    <alternativeName>
        <fullName evidence="10 11">L-galactono-gamma-lactone oxidase</fullName>
    </alternativeName>
</protein>
<evidence type="ECO:0000256" key="7">
    <source>
        <dbReference type="ARBA" id="ARBA00022827"/>
    </source>
</evidence>
<sequence length="452" mass="50455">MPQHHFTNWSRTYSCDASHFINAHNEDDVTKAIELARSIRKPLRVVGSGHSPSDIVCTDGVLLSLDHMKSVVKVDKSSNTITVMAGIKLWMLNEVLHKLGWALPNLGSIAEQSIAGAISTCTHGTGVSLGNLSTAVVGLTLINANGTIQTITKNDNPSLFSAAACSLGALGVITRVTLKCPNSFRLKAYQLPIKFNEMVESFDQLAASADHVRFHWFPLTEDCVMWKAGKTAEAIQPAKSNWWNDKLRGYYLYEAALYASAFLPSITPVLNRGHFALAAGPTNQPPSVIIDDSYRVFAMECLFRQYVSEWAIDRKDAPAALKQLKALILEKKWMVHAPVEVRFVQKDDIMLSPAYRRDTCYIGIIMYKPYERTIPHAEYWTGFENIMKSFGGRPHWAKAFQLGPSELSKIYPRFTDFVDLVRKMDPEGIFANDYIKRHILGSKNPASVTSKL</sequence>
<dbReference type="InterPro" id="IPR030654">
    <property type="entry name" value="Sugar_lactone_oxidase"/>
</dbReference>
<evidence type="ECO:0000313" key="14">
    <source>
        <dbReference type="Proteomes" id="UP000319731"/>
    </source>
</evidence>
<evidence type="ECO:0000256" key="1">
    <source>
        <dbReference type="ARBA" id="ARBA00001974"/>
    </source>
</evidence>
<feature type="domain" description="FAD-binding PCMH-type" evidence="12">
    <location>
        <begin position="13"/>
        <end position="183"/>
    </location>
</feature>
<dbReference type="PIRSF" id="PIRSF000136">
    <property type="entry name" value="LGO_GLO"/>
    <property type="match status" value="1"/>
</dbReference>
<dbReference type="NCBIfam" id="TIGR01678">
    <property type="entry name" value="FAD_lactone_ox"/>
    <property type="match status" value="1"/>
</dbReference>
<organism evidence="13 14">
    <name type="scientific">Synchytrium microbalum</name>
    <dbReference type="NCBI Taxonomy" id="1806994"/>
    <lineage>
        <taxon>Eukaryota</taxon>
        <taxon>Fungi</taxon>
        <taxon>Fungi incertae sedis</taxon>
        <taxon>Chytridiomycota</taxon>
        <taxon>Chytridiomycota incertae sedis</taxon>
        <taxon>Chytridiomycetes</taxon>
        <taxon>Synchytriales</taxon>
        <taxon>Synchytriaceae</taxon>
        <taxon>Synchytrium</taxon>
    </lineage>
</organism>
<reference evidence="13 14" key="1">
    <citation type="journal article" date="2019" name="Sci. Rep.">
        <title>Comparative genomics of chytrid fungi reveal insights into the obligate biotrophic and pathogenic lifestyle of Synchytrium endobioticum.</title>
        <authorList>
            <person name="van de Vossenberg B.T.L.H."/>
            <person name="Warris S."/>
            <person name="Nguyen H.D.T."/>
            <person name="van Gent-Pelzer M.P.E."/>
            <person name="Joly D.L."/>
            <person name="van de Geest H.C."/>
            <person name="Bonants P.J.M."/>
            <person name="Smith D.S."/>
            <person name="Levesque C.A."/>
            <person name="van der Lee T.A.J."/>
        </authorList>
    </citation>
    <scope>NUCLEOTIDE SEQUENCE [LARGE SCALE GENOMIC DNA]</scope>
    <source>
        <strain evidence="13 14">JEL517</strain>
    </source>
</reference>
<dbReference type="Gene3D" id="3.30.70.2520">
    <property type="match status" value="1"/>
</dbReference>
<dbReference type="UniPathway" id="UPA00771">
    <property type="reaction ID" value="UER00766"/>
</dbReference>
<dbReference type="AlphaFoldDB" id="A0A507C998"/>
<dbReference type="Proteomes" id="UP000319731">
    <property type="component" value="Unassembled WGS sequence"/>
</dbReference>
<evidence type="ECO:0000256" key="4">
    <source>
        <dbReference type="ARBA" id="ARBA00005466"/>
    </source>
</evidence>
<dbReference type="PANTHER" id="PTHR43762">
    <property type="entry name" value="L-GULONOLACTONE OXIDASE"/>
    <property type="match status" value="1"/>
</dbReference>
<dbReference type="RefSeq" id="XP_031026313.1">
    <property type="nucleotide sequence ID" value="XM_031167677.1"/>
</dbReference>
<dbReference type="InterPro" id="IPR016171">
    <property type="entry name" value="Vanillyl_alc_oxidase_C-sub2"/>
</dbReference>
<dbReference type="STRING" id="1806994.A0A507C998"/>
<keyword evidence="14" id="KW-1185">Reference proteome</keyword>
<name>A0A507C998_9FUNG</name>
<dbReference type="EMBL" id="QEAO01000006">
    <property type="protein sequence ID" value="TPX35928.1"/>
    <property type="molecule type" value="Genomic_DNA"/>
</dbReference>
<keyword evidence="8 11" id="KW-0560">Oxidoreductase</keyword>
<evidence type="ECO:0000256" key="8">
    <source>
        <dbReference type="ARBA" id="ARBA00023002"/>
    </source>
</evidence>
<dbReference type="InterPro" id="IPR007173">
    <property type="entry name" value="ALO_C"/>
</dbReference>
<evidence type="ECO:0000256" key="6">
    <source>
        <dbReference type="ARBA" id="ARBA00022630"/>
    </source>
</evidence>
<proteinExistence type="inferred from homology"/>